<dbReference type="GO" id="GO:0005737">
    <property type="term" value="C:cytoplasm"/>
    <property type="evidence" value="ECO:0007669"/>
    <property type="project" value="TreeGrafter"/>
</dbReference>
<evidence type="ECO:0000313" key="2">
    <source>
        <dbReference type="EMBL" id="QHT96061.1"/>
    </source>
</evidence>
<proteinExistence type="predicted"/>
<evidence type="ECO:0000259" key="1">
    <source>
        <dbReference type="PROSITE" id="PS50011"/>
    </source>
</evidence>
<dbReference type="PROSITE" id="PS00108">
    <property type="entry name" value="PROTEIN_KINASE_ST"/>
    <property type="match status" value="1"/>
</dbReference>
<dbReference type="SMART" id="SM00220">
    <property type="entry name" value="S_TKc"/>
    <property type="match status" value="1"/>
</dbReference>
<organism evidence="2">
    <name type="scientific">viral metagenome</name>
    <dbReference type="NCBI Taxonomy" id="1070528"/>
    <lineage>
        <taxon>unclassified sequences</taxon>
        <taxon>metagenomes</taxon>
        <taxon>organismal metagenomes</taxon>
    </lineage>
</organism>
<dbReference type="SUPFAM" id="SSF56112">
    <property type="entry name" value="Protein kinase-like (PK-like)"/>
    <property type="match status" value="1"/>
</dbReference>
<dbReference type="GO" id="GO:0044773">
    <property type="term" value="P:mitotic DNA damage checkpoint signaling"/>
    <property type="evidence" value="ECO:0007669"/>
    <property type="project" value="TreeGrafter"/>
</dbReference>
<dbReference type="InterPro" id="IPR008271">
    <property type="entry name" value="Ser/Thr_kinase_AS"/>
</dbReference>
<feature type="domain" description="Protein kinase" evidence="1">
    <location>
        <begin position="1"/>
        <end position="375"/>
    </location>
</feature>
<dbReference type="PANTHER" id="PTHR44167">
    <property type="entry name" value="OVARIAN-SPECIFIC SERINE/THREONINE-PROTEIN KINASE LOK-RELATED"/>
    <property type="match status" value="1"/>
</dbReference>
<name>A0A6C0IS67_9ZZZZ</name>
<dbReference type="GO" id="GO:0005524">
    <property type="term" value="F:ATP binding"/>
    <property type="evidence" value="ECO:0007669"/>
    <property type="project" value="InterPro"/>
</dbReference>
<dbReference type="PANTHER" id="PTHR44167:SF24">
    <property type="entry name" value="SERINE_THREONINE-PROTEIN KINASE CHK2"/>
    <property type="match status" value="1"/>
</dbReference>
<dbReference type="GO" id="GO:0004674">
    <property type="term" value="F:protein serine/threonine kinase activity"/>
    <property type="evidence" value="ECO:0007669"/>
    <property type="project" value="TreeGrafter"/>
</dbReference>
<dbReference type="InterPro" id="IPR000719">
    <property type="entry name" value="Prot_kinase_dom"/>
</dbReference>
<protein>
    <recommendedName>
        <fullName evidence="1">Protein kinase domain-containing protein</fullName>
    </recommendedName>
</protein>
<dbReference type="EMBL" id="MN740251">
    <property type="protein sequence ID" value="QHT96061.1"/>
    <property type="molecule type" value="Genomic_DNA"/>
</dbReference>
<dbReference type="PROSITE" id="PS50011">
    <property type="entry name" value="PROTEIN_KINASE_DOM"/>
    <property type="match status" value="1"/>
</dbReference>
<reference evidence="2" key="1">
    <citation type="journal article" date="2020" name="Nature">
        <title>Giant virus diversity and host interactions through global metagenomics.</title>
        <authorList>
            <person name="Schulz F."/>
            <person name="Roux S."/>
            <person name="Paez-Espino D."/>
            <person name="Jungbluth S."/>
            <person name="Walsh D.A."/>
            <person name="Denef V.J."/>
            <person name="McMahon K.D."/>
            <person name="Konstantinidis K.T."/>
            <person name="Eloe-Fadrosh E.A."/>
            <person name="Kyrpides N.C."/>
            <person name="Woyke T."/>
        </authorList>
    </citation>
    <scope>NUCLEOTIDE SEQUENCE</scope>
    <source>
        <strain evidence="2">GVMAG-M-3300024301-20</strain>
    </source>
</reference>
<dbReference type="GO" id="GO:0005634">
    <property type="term" value="C:nucleus"/>
    <property type="evidence" value="ECO:0007669"/>
    <property type="project" value="TreeGrafter"/>
</dbReference>
<accession>A0A6C0IS67</accession>
<sequence length="490" mass="57078">MSKVIGEGTYGCVHRPSLHCAQEPSPDFDYSKYVSKIMLTKNAQDELAEFVTIGKLDTTDEYHLGTPYLCKTDLKKNDSIKAVSGCKNINVKDVENNPNKYSLLVLPFGGPDFKSFCVDHIKKYMTSKKKEKCDEFWLEVYHLLKGLQFFRKHDIVHNDLKPQNILFNMDTQKMKYIDFGLMRKKIQIIKTSKASENFMGIFHWSYPFECGFMNKTYYNKYVNLSVEEREKYKDHFIDMIVTNPAKYSKDENTGSIPISRPESFKILFTYLNPNGLEPDTATQIGYITSFFDGFNKMIDKKSYEQVLEFITNSIDVFGLGMSLQYITNCFYRHKLLSIEHFGALTNFFNRMYDFNPLNRLINTGELIEEYENILLEMGVLIRLHKNFKNGNLISESPVPTSLLLEQYKHEKAKPKSLSTKLSEFANEDIVSLSQSKKNKSLTNTKKWHYKKRNNTRKKYNNSMTNSYKPITMNSYKPQFSDITSTDDLLQ</sequence>
<dbReference type="Gene3D" id="1.10.510.10">
    <property type="entry name" value="Transferase(Phosphotransferase) domain 1"/>
    <property type="match status" value="1"/>
</dbReference>
<dbReference type="AlphaFoldDB" id="A0A6C0IS67"/>
<dbReference type="Pfam" id="PF00069">
    <property type="entry name" value="Pkinase"/>
    <property type="match status" value="1"/>
</dbReference>
<dbReference type="InterPro" id="IPR011009">
    <property type="entry name" value="Kinase-like_dom_sf"/>
</dbReference>